<accession>A0A2R4C8E0</accession>
<dbReference type="Gene3D" id="3.20.20.80">
    <property type="entry name" value="Glycosidases"/>
    <property type="match status" value="1"/>
</dbReference>
<gene>
    <name evidence="1" type="ORF">C9I28_08890</name>
</gene>
<dbReference type="AlphaFoldDB" id="A0A2R4C8E0"/>
<dbReference type="Gene3D" id="2.60.120.260">
    <property type="entry name" value="Galactose-binding domain-like"/>
    <property type="match status" value="1"/>
</dbReference>
<sequence length="444" mass="49358">MDERADIVSSVKLVPASVEWTGDQRGYLNSRLMREFKLQPHKAYRLSFWLKTSANYATDKLFIQLIPTGSDQPIYRNYASGLGWGTKADGSWNDAGNSDASMFAAGQDWKRYELDFNTGDKAAIRMYLGTQRVGVAGSAAWVDDLEIRELGLAHPVVRKSTPIVVTPAAGGAAYVEGTHYAIDTTDKTRLVVLRNSIPQGAKLNVSWYQSGVNMASRWGTPATFCTPDQRYESTQKSLYDKLFGYFGGQGDTARYFMYYDEIRVFNWDPSCNQAPATAGDYLRKMVNSVTSLVTNVQQSGYGKPVEVLTWNDMFDKKMNALPRYFQAKGDLSTWSTRLNQNIVIVNWAGGGGTTTTDDAVRTASLAQFAGDQHKQVVALYYDNLPSVTNWINVMKAAAANVAIDGVMYTTWKAIDSKTPYSVPYGNLDEVAAQMRANFEGRWPK</sequence>
<dbReference type="Proteomes" id="UP000240505">
    <property type="component" value="Chromosome"/>
</dbReference>
<evidence type="ECO:0000313" key="2">
    <source>
        <dbReference type="Proteomes" id="UP000240505"/>
    </source>
</evidence>
<evidence type="ECO:0000313" key="1">
    <source>
        <dbReference type="EMBL" id="AVR95830.1"/>
    </source>
</evidence>
<dbReference type="EMBL" id="CP028324">
    <property type="protein sequence ID" value="AVR95830.1"/>
    <property type="molecule type" value="Genomic_DNA"/>
</dbReference>
<keyword evidence="2" id="KW-1185">Reference proteome</keyword>
<evidence type="ECO:0008006" key="3">
    <source>
        <dbReference type="Google" id="ProtNLM"/>
    </source>
</evidence>
<dbReference type="KEGG" id="masz:C9I28_08890"/>
<organism evidence="1 2">
    <name type="scientific">Pseudoduganella armeniaca</name>
    <dbReference type="NCBI Taxonomy" id="2072590"/>
    <lineage>
        <taxon>Bacteria</taxon>
        <taxon>Pseudomonadati</taxon>
        <taxon>Pseudomonadota</taxon>
        <taxon>Betaproteobacteria</taxon>
        <taxon>Burkholderiales</taxon>
        <taxon>Oxalobacteraceae</taxon>
        <taxon>Telluria group</taxon>
        <taxon>Pseudoduganella</taxon>
    </lineage>
</organism>
<protein>
    <recommendedName>
        <fullName evidence="3">CBM-cenC domain-containing protein</fullName>
    </recommendedName>
</protein>
<reference evidence="1 2" key="1">
    <citation type="submission" date="2018-03" db="EMBL/GenBank/DDBJ databases">
        <title>Massilia armeniaca sp. nov., isolated from desert soil.</title>
        <authorList>
            <person name="Huang H."/>
            <person name="Ren M."/>
        </authorList>
    </citation>
    <scope>NUCLEOTIDE SEQUENCE [LARGE SCALE GENOMIC DNA]</scope>
    <source>
        <strain evidence="1 2">ZMN-3</strain>
    </source>
</reference>
<name>A0A2R4C8E0_9BURK</name>
<proteinExistence type="predicted"/>